<keyword evidence="4 6" id="KW-0560">Oxidoreductase</keyword>
<dbReference type="Gene3D" id="3.40.50.720">
    <property type="entry name" value="NAD(P)-binding Rossmann-like Domain"/>
    <property type="match status" value="1"/>
</dbReference>
<keyword evidence="13" id="KW-1185">Reference proteome</keyword>
<dbReference type="FunFam" id="1.10.3730.10:FF:000001">
    <property type="entry name" value="Pyrroline-5-carboxylate reductase"/>
    <property type="match status" value="1"/>
</dbReference>
<dbReference type="Pfam" id="PF03807">
    <property type="entry name" value="F420_oxidored"/>
    <property type="match status" value="1"/>
</dbReference>
<dbReference type="SUPFAM" id="SSF51735">
    <property type="entry name" value="NAD(P)-binding Rossmann-fold domains"/>
    <property type="match status" value="1"/>
</dbReference>
<comment type="catalytic activity">
    <reaction evidence="6 9">
        <text>L-proline + NADP(+) = (S)-1-pyrroline-5-carboxylate + NADPH + 2 H(+)</text>
        <dbReference type="Rhea" id="RHEA:14109"/>
        <dbReference type="ChEBI" id="CHEBI:15378"/>
        <dbReference type="ChEBI" id="CHEBI:17388"/>
        <dbReference type="ChEBI" id="CHEBI:57783"/>
        <dbReference type="ChEBI" id="CHEBI:58349"/>
        <dbReference type="ChEBI" id="CHEBI:60039"/>
        <dbReference type="EC" id="1.5.1.2"/>
    </reaction>
</comment>
<evidence type="ECO:0000256" key="6">
    <source>
        <dbReference type="HAMAP-Rule" id="MF_01925"/>
    </source>
</evidence>
<comment type="catalytic activity">
    <reaction evidence="6">
        <text>L-proline + NAD(+) = (S)-1-pyrroline-5-carboxylate + NADH + 2 H(+)</text>
        <dbReference type="Rhea" id="RHEA:14105"/>
        <dbReference type="ChEBI" id="CHEBI:15378"/>
        <dbReference type="ChEBI" id="CHEBI:17388"/>
        <dbReference type="ChEBI" id="CHEBI:57540"/>
        <dbReference type="ChEBI" id="CHEBI:57945"/>
        <dbReference type="ChEBI" id="CHEBI:60039"/>
        <dbReference type="EC" id="1.5.1.2"/>
    </reaction>
</comment>
<organism evidence="12 13">
    <name type="scientific">Lentibacillus populi</name>
    <dbReference type="NCBI Taxonomy" id="1827502"/>
    <lineage>
        <taxon>Bacteria</taxon>
        <taxon>Bacillati</taxon>
        <taxon>Bacillota</taxon>
        <taxon>Bacilli</taxon>
        <taxon>Bacillales</taxon>
        <taxon>Bacillaceae</taxon>
        <taxon>Lentibacillus</taxon>
    </lineage>
</organism>
<dbReference type="Gene3D" id="1.10.3730.10">
    <property type="entry name" value="ProC C-terminal domain-like"/>
    <property type="match status" value="1"/>
</dbReference>
<dbReference type="PANTHER" id="PTHR11645">
    <property type="entry name" value="PYRROLINE-5-CARBOXYLATE REDUCTASE"/>
    <property type="match status" value="1"/>
</dbReference>
<dbReference type="NCBIfam" id="TIGR00112">
    <property type="entry name" value="proC"/>
    <property type="match status" value="1"/>
</dbReference>
<comment type="function">
    <text evidence="5 6">Catalyzes the reduction of 1-pyrroline-5-carboxylate (PCA) to L-proline.</text>
</comment>
<name>A0A9W5X5F1_9BACI</name>
<keyword evidence="6 9" id="KW-0028">Amino-acid biosynthesis</keyword>
<dbReference type="EC" id="1.5.1.2" evidence="6 7"/>
<keyword evidence="2 6" id="KW-0641">Proline biosynthesis</keyword>
<dbReference type="InterPro" id="IPR000304">
    <property type="entry name" value="Pyrroline-COOH_reductase"/>
</dbReference>
<evidence type="ECO:0000256" key="5">
    <source>
        <dbReference type="ARBA" id="ARBA00058118"/>
    </source>
</evidence>
<dbReference type="GO" id="GO:0055129">
    <property type="term" value="P:L-proline biosynthetic process"/>
    <property type="evidence" value="ECO:0007669"/>
    <property type="project" value="UniProtKB-UniRule"/>
</dbReference>
<sequence length="272" mass="29034">MVEKICFVGAGSMAESIISGILHNQFLMSSQIVATNKNNRERLDGLQHRYDIDVTTDRKYAIDGADIIMLATKPYDIVDAINQVKSHVKPNQLIISVVAGIATGFISERLGENVPVVRAMPNTSASIGFSATAITAGENAGAADLELAESLFKTIGLTTIVDEGDMHTVTGISGSGPAYFYYLVEAMEKAALKAGLDNAVAIQLITQTIIGAGEMLKHSGDPASVLREKITSPGGTTQAAIETLEANDFQQTVMDCVESARKRSIELGEKWK</sequence>
<feature type="domain" description="Pyrroline-5-carboxylate reductase catalytic N-terminal" evidence="10">
    <location>
        <begin position="4"/>
        <end position="100"/>
    </location>
</feature>
<dbReference type="GO" id="GO:0004735">
    <property type="term" value="F:pyrroline-5-carboxylate reductase activity"/>
    <property type="evidence" value="ECO:0007669"/>
    <property type="project" value="UniProtKB-UniRule"/>
</dbReference>
<dbReference type="EMBL" id="BMJD01000014">
    <property type="protein sequence ID" value="GGB43308.1"/>
    <property type="molecule type" value="Genomic_DNA"/>
</dbReference>
<dbReference type="PANTHER" id="PTHR11645:SF49">
    <property type="entry name" value="PYRROLINE-5-CARBOXYLATE REDUCTASE 1"/>
    <property type="match status" value="1"/>
</dbReference>
<comment type="caution">
    <text evidence="12">The sequence shown here is derived from an EMBL/GenBank/DDBJ whole genome shotgun (WGS) entry which is preliminary data.</text>
</comment>
<evidence type="ECO:0000256" key="4">
    <source>
        <dbReference type="ARBA" id="ARBA00023002"/>
    </source>
</evidence>
<dbReference type="Pfam" id="PF14748">
    <property type="entry name" value="P5CR_dimer"/>
    <property type="match status" value="1"/>
</dbReference>
<evidence type="ECO:0000313" key="13">
    <source>
        <dbReference type="Proteomes" id="UP000621492"/>
    </source>
</evidence>
<keyword evidence="3 6" id="KW-0521">NADP</keyword>
<evidence type="ECO:0000259" key="10">
    <source>
        <dbReference type="Pfam" id="PF03807"/>
    </source>
</evidence>
<evidence type="ECO:0000256" key="3">
    <source>
        <dbReference type="ARBA" id="ARBA00022857"/>
    </source>
</evidence>
<dbReference type="Proteomes" id="UP000621492">
    <property type="component" value="Unassembled WGS sequence"/>
</dbReference>
<gene>
    <name evidence="6 12" type="primary">proC</name>
    <name evidence="12" type="ORF">GCM10011409_21150</name>
</gene>
<evidence type="ECO:0000256" key="8">
    <source>
        <dbReference type="PIRSR" id="PIRSR000193-1"/>
    </source>
</evidence>
<evidence type="ECO:0000256" key="7">
    <source>
        <dbReference type="NCBIfam" id="TIGR00112"/>
    </source>
</evidence>
<accession>A0A9W5X5F1</accession>
<protein>
    <recommendedName>
        <fullName evidence="6 7">Pyrroline-5-carboxylate reductase</fullName>
        <shortName evidence="6">P5C reductase</shortName>
        <shortName evidence="6">P5CR</shortName>
        <ecNumber evidence="6 7">1.5.1.2</ecNumber>
    </recommendedName>
    <alternativeName>
        <fullName evidence="6">PCA reductase</fullName>
    </alternativeName>
</protein>
<evidence type="ECO:0000256" key="1">
    <source>
        <dbReference type="ARBA" id="ARBA00005525"/>
    </source>
</evidence>
<comment type="similarity">
    <text evidence="1 6 9">Belongs to the pyrroline-5-carboxylate reductase family.</text>
</comment>
<reference evidence="12" key="1">
    <citation type="journal article" date="2014" name="Int. J. Syst. Evol. Microbiol.">
        <title>Complete genome sequence of Corynebacterium casei LMG S-19264T (=DSM 44701T), isolated from a smear-ripened cheese.</title>
        <authorList>
            <consortium name="US DOE Joint Genome Institute (JGI-PGF)"/>
            <person name="Walter F."/>
            <person name="Albersmeier A."/>
            <person name="Kalinowski J."/>
            <person name="Ruckert C."/>
        </authorList>
    </citation>
    <scope>NUCLEOTIDE SEQUENCE</scope>
    <source>
        <strain evidence="12">CGMCC 1.15454</strain>
    </source>
</reference>
<keyword evidence="6" id="KW-0963">Cytoplasm</keyword>
<evidence type="ECO:0000313" key="12">
    <source>
        <dbReference type="EMBL" id="GGB43308.1"/>
    </source>
</evidence>
<dbReference type="InterPro" id="IPR029036">
    <property type="entry name" value="P5CR_dimer"/>
</dbReference>
<dbReference type="SUPFAM" id="SSF48179">
    <property type="entry name" value="6-phosphogluconate dehydrogenase C-terminal domain-like"/>
    <property type="match status" value="1"/>
</dbReference>
<comment type="pathway">
    <text evidence="6 9">Amino-acid biosynthesis; L-proline biosynthesis; L-proline from L-glutamate 5-semialdehyde: step 1/1.</text>
</comment>
<dbReference type="HAMAP" id="MF_01925">
    <property type="entry name" value="P5C_reductase"/>
    <property type="match status" value="1"/>
</dbReference>
<dbReference type="InterPro" id="IPR008927">
    <property type="entry name" value="6-PGluconate_DH-like_C_sf"/>
</dbReference>
<dbReference type="GO" id="GO:0005737">
    <property type="term" value="C:cytoplasm"/>
    <property type="evidence" value="ECO:0007669"/>
    <property type="project" value="UniProtKB-SubCell"/>
</dbReference>
<evidence type="ECO:0000259" key="11">
    <source>
        <dbReference type="Pfam" id="PF14748"/>
    </source>
</evidence>
<dbReference type="AlphaFoldDB" id="A0A9W5X5F1"/>
<dbReference type="RefSeq" id="WP_102416255.1">
    <property type="nucleotide sequence ID" value="NZ_BMJD01000014.1"/>
</dbReference>
<feature type="domain" description="Pyrroline-5-carboxylate reductase dimerisation" evidence="11">
    <location>
        <begin position="163"/>
        <end position="267"/>
    </location>
</feature>
<dbReference type="PROSITE" id="PS00521">
    <property type="entry name" value="P5CR"/>
    <property type="match status" value="1"/>
</dbReference>
<comment type="subcellular location">
    <subcellularLocation>
        <location evidence="6">Cytoplasm</location>
    </subcellularLocation>
</comment>
<reference evidence="12" key="2">
    <citation type="submission" date="2020-09" db="EMBL/GenBank/DDBJ databases">
        <authorList>
            <person name="Sun Q."/>
            <person name="Zhou Y."/>
        </authorList>
    </citation>
    <scope>NUCLEOTIDE SEQUENCE</scope>
    <source>
        <strain evidence="12">CGMCC 1.15454</strain>
    </source>
</reference>
<dbReference type="InterPro" id="IPR053790">
    <property type="entry name" value="P5CR-like_CS"/>
</dbReference>
<dbReference type="InterPro" id="IPR036291">
    <property type="entry name" value="NAD(P)-bd_dom_sf"/>
</dbReference>
<dbReference type="PIRSF" id="PIRSF000193">
    <property type="entry name" value="Pyrrol-5-carb_rd"/>
    <property type="match status" value="1"/>
</dbReference>
<feature type="binding site" evidence="8">
    <location>
        <begin position="71"/>
        <end position="74"/>
    </location>
    <ligand>
        <name>NADP(+)</name>
        <dbReference type="ChEBI" id="CHEBI:58349"/>
    </ligand>
</feature>
<evidence type="ECO:0000256" key="2">
    <source>
        <dbReference type="ARBA" id="ARBA00022650"/>
    </source>
</evidence>
<proteinExistence type="inferred from homology"/>
<dbReference type="InterPro" id="IPR028939">
    <property type="entry name" value="P5C_Rdtase_cat_N"/>
</dbReference>
<evidence type="ECO:0000256" key="9">
    <source>
        <dbReference type="RuleBase" id="RU003903"/>
    </source>
</evidence>